<dbReference type="AlphaFoldDB" id="A0A6L2LE08"/>
<feature type="domain" description="Integrase catalytic" evidence="1">
    <location>
        <begin position="447"/>
        <end position="606"/>
    </location>
</feature>
<dbReference type="InterPro" id="IPR001584">
    <property type="entry name" value="Integrase_cat-core"/>
</dbReference>
<reference evidence="2" key="1">
    <citation type="journal article" date="2019" name="Sci. Rep.">
        <title>Draft genome of Tanacetum cinerariifolium, the natural source of mosquito coil.</title>
        <authorList>
            <person name="Yamashiro T."/>
            <person name="Shiraishi A."/>
            <person name="Satake H."/>
            <person name="Nakayama K."/>
        </authorList>
    </citation>
    <scope>NUCLEOTIDE SEQUENCE</scope>
</reference>
<keyword evidence="2" id="KW-0548">Nucleotidyltransferase</keyword>
<comment type="caution">
    <text evidence="2">The sequence shown here is derived from an EMBL/GenBank/DDBJ whole genome shotgun (WGS) entry which is preliminary data.</text>
</comment>
<dbReference type="Gene3D" id="3.30.420.10">
    <property type="entry name" value="Ribonuclease H-like superfamily/Ribonuclease H"/>
    <property type="match status" value="1"/>
</dbReference>
<proteinExistence type="predicted"/>
<dbReference type="GO" id="GO:0003676">
    <property type="term" value="F:nucleic acid binding"/>
    <property type="evidence" value="ECO:0007669"/>
    <property type="project" value="InterPro"/>
</dbReference>
<protein>
    <submittedName>
        <fullName evidence="2">Reverse transcriptase domain-containing protein</fullName>
    </submittedName>
</protein>
<sequence length="726" mass="82403">MTSTLKYRDVPNDAIKLMLFPYSLEGAARIWYKKEPRNSILTWDDLVNKFVNQIFPPSKTTHLKNEISRFTQRFEETFGEAWERFKEMLRACPHHGFSELTQIDTFYNGLNTQDQDSLNAAAGGNLLSSFFQNQASTSGTLSSNTIPSNIIPNPKGEMKAVTTRSGLAYEGPSIPTNSSLEKVVERETEETTDCQGKASRKLGDPGKFLIPCDFPGMDVCHALADLGASINLIPLSIWKKLSLPELTPTQMTLELVNRSITHPKGVAEDVFVKVGKFYFPTDFVIIDFKADRRDDNSVNRIDVINIACDEFAQDVLDFKYNSNSGNPTLVSNPSLSEETKSEFCKEPIVKSSSPTLTPFGERDFFLEEIEYFLKDESIPTRIEDSCYDLEGDFLYLEKLLNDDLSQLPPMDLKQAEETKAKSSFEKPPELELKELPSHLKYAFLEETNKLPVNITKDLKDDEKEALLKVLKSHKRAIAWKIIDIKEANALPTNDARVFVKFLKSLFARFGTPRAIISDRGTHFCNDQFARVMTKYGVTHHLATAYHPQTSGQVEVSNRGLKRILKRTVGENRASWSDKLDDALWAFHTAFKTPIGCTPYKLVYEKLCHLPVKLEHKAYWALKHANFNLKTTERTKKLHDSKIKNCIFNVGDQVLLFNSRLNIFSKKLKTRWSGPFTITQVFPYGIVELSQPDGPNFKVNGHRVKHYFGGDIPSKVVPDLHTIPMDK</sequence>
<dbReference type="InterPro" id="IPR005162">
    <property type="entry name" value="Retrotrans_gag_dom"/>
</dbReference>
<organism evidence="2">
    <name type="scientific">Tanacetum cinerariifolium</name>
    <name type="common">Dalmatian daisy</name>
    <name type="synonym">Chrysanthemum cinerariifolium</name>
    <dbReference type="NCBI Taxonomy" id="118510"/>
    <lineage>
        <taxon>Eukaryota</taxon>
        <taxon>Viridiplantae</taxon>
        <taxon>Streptophyta</taxon>
        <taxon>Embryophyta</taxon>
        <taxon>Tracheophyta</taxon>
        <taxon>Spermatophyta</taxon>
        <taxon>Magnoliopsida</taxon>
        <taxon>eudicotyledons</taxon>
        <taxon>Gunneridae</taxon>
        <taxon>Pentapetalae</taxon>
        <taxon>asterids</taxon>
        <taxon>campanulids</taxon>
        <taxon>Asterales</taxon>
        <taxon>Asteraceae</taxon>
        <taxon>Asteroideae</taxon>
        <taxon>Anthemideae</taxon>
        <taxon>Anthemidinae</taxon>
        <taxon>Tanacetum</taxon>
    </lineage>
</organism>
<evidence type="ECO:0000259" key="1">
    <source>
        <dbReference type="PROSITE" id="PS50994"/>
    </source>
</evidence>
<dbReference type="GO" id="GO:0015074">
    <property type="term" value="P:DNA integration"/>
    <property type="evidence" value="ECO:0007669"/>
    <property type="project" value="InterPro"/>
</dbReference>
<keyword evidence="2" id="KW-0808">Transferase</keyword>
<dbReference type="CDD" id="cd00303">
    <property type="entry name" value="retropepsin_like"/>
    <property type="match status" value="1"/>
</dbReference>
<dbReference type="Pfam" id="PF00665">
    <property type="entry name" value="rve"/>
    <property type="match status" value="1"/>
</dbReference>
<dbReference type="Pfam" id="PF03732">
    <property type="entry name" value="Retrotrans_gag"/>
    <property type="match status" value="1"/>
</dbReference>
<dbReference type="GO" id="GO:0003964">
    <property type="term" value="F:RNA-directed DNA polymerase activity"/>
    <property type="evidence" value="ECO:0007669"/>
    <property type="project" value="UniProtKB-KW"/>
</dbReference>
<keyword evidence="2" id="KW-0695">RNA-directed DNA polymerase</keyword>
<dbReference type="InterPro" id="IPR012337">
    <property type="entry name" value="RNaseH-like_sf"/>
</dbReference>
<dbReference type="PANTHER" id="PTHR33067:SF9">
    <property type="entry name" value="RNA-DIRECTED DNA POLYMERASE"/>
    <property type="match status" value="1"/>
</dbReference>
<dbReference type="SUPFAM" id="SSF53098">
    <property type="entry name" value="Ribonuclease H-like"/>
    <property type="match status" value="1"/>
</dbReference>
<gene>
    <name evidence="2" type="ORF">Tci_031347</name>
</gene>
<accession>A0A6L2LE08</accession>
<name>A0A6L2LE08_TANCI</name>
<evidence type="ECO:0000313" key="2">
    <source>
        <dbReference type="EMBL" id="GEU59369.1"/>
    </source>
</evidence>
<dbReference type="InterPro" id="IPR021109">
    <property type="entry name" value="Peptidase_aspartic_dom_sf"/>
</dbReference>
<dbReference type="PANTHER" id="PTHR33067">
    <property type="entry name" value="RNA-DIRECTED DNA POLYMERASE-RELATED"/>
    <property type="match status" value="1"/>
</dbReference>
<dbReference type="Gene3D" id="2.40.70.10">
    <property type="entry name" value="Acid Proteases"/>
    <property type="match status" value="1"/>
</dbReference>
<dbReference type="EMBL" id="BKCJ010004160">
    <property type="protein sequence ID" value="GEU59369.1"/>
    <property type="molecule type" value="Genomic_DNA"/>
</dbReference>
<dbReference type="InterPro" id="IPR036397">
    <property type="entry name" value="RNaseH_sf"/>
</dbReference>
<dbReference type="PROSITE" id="PS50994">
    <property type="entry name" value="INTEGRASE"/>
    <property type="match status" value="1"/>
</dbReference>